<comment type="caution">
    <text evidence="5">The sequence shown here is derived from an EMBL/GenBank/DDBJ whole genome shotgun (WGS) entry which is preliminary data.</text>
</comment>
<evidence type="ECO:0000256" key="3">
    <source>
        <dbReference type="ARBA" id="ARBA00012643"/>
    </source>
</evidence>
<evidence type="ECO:0000313" key="5">
    <source>
        <dbReference type="EMBL" id="GBP15295.1"/>
    </source>
</evidence>
<reference evidence="5 6" key="1">
    <citation type="journal article" date="2019" name="Commun. Biol.">
        <title>The bagworm genome reveals a unique fibroin gene that provides high tensile strength.</title>
        <authorList>
            <person name="Kono N."/>
            <person name="Nakamura H."/>
            <person name="Ohtoshi R."/>
            <person name="Tomita M."/>
            <person name="Numata K."/>
            <person name="Arakawa K."/>
        </authorList>
    </citation>
    <scope>NUCLEOTIDE SEQUENCE [LARGE SCALE GENOMIC DNA]</scope>
</reference>
<dbReference type="AlphaFoldDB" id="A0A4C1TMK0"/>
<name>A0A4C1TMK0_EUMVA</name>
<dbReference type="InterPro" id="IPR006179">
    <property type="entry name" value="5_nucleotidase/apyrase"/>
</dbReference>
<gene>
    <name evidence="5" type="ORF">EVAR_92287_1</name>
</gene>
<protein>
    <recommendedName>
        <fullName evidence="3">5'-nucleotidase</fullName>
        <ecNumber evidence="3">3.1.3.5</ecNumber>
    </recommendedName>
</protein>
<dbReference type="InterPro" id="IPR036907">
    <property type="entry name" value="5'-Nucleotdase_C_sf"/>
</dbReference>
<dbReference type="EC" id="3.1.3.5" evidence="3"/>
<evidence type="ECO:0000313" key="6">
    <source>
        <dbReference type="Proteomes" id="UP000299102"/>
    </source>
</evidence>
<dbReference type="Proteomes" id="UP000299102">
    <property type="component" value="Unassembled WGS sequence"/>
</dbReference>
<dbReference type="InterPro" id="IPR008334">
    <property type="entry name" value="5'-Nucleotdase_C"/>
</dbReference>
<accession>A0A4C1TMK0</accession>
<keyword evidence="6" id="KW-1185">Reference proteome</keyword>
<dbReference type="PANTHER" id="PTHR11575:SF24">
    <property type="entry name" value="5'-NUCLEOTIDASE"/>
    <property type="match status" value="1"/>
</dbReference>
<evidence type="ECO:0000256" key="1">
    <source>
        <dbReference type="ARBA" id="ARBA00000815"/>
    </source>
</evidence>
<dbReference type="EMBL" id="BGZK01000070">
    <property type="protein sequence ID" value="GBP15295.1"/>
    <property type="molecule type" value="Genomic_DNA"/>
</dbReference>
<comment type="similarity">
    <text evidence="2">Belongs to the 5'-nucleotidase family.</text>
</comment>
<dbReference type="OrthoDB" id="7722975at2759"/>
<evidence type="ECO:0000259" key="4">
    <source>
        <dbReference type="Pfam" id="PF02872"/>
    </source>
</evidence>
<feature type="domain" description="5'-Nucleotidase C-terminal" evidence="4">
    <location>
        <begin position="102"/>
        <end position="187"/>
    </location>
</feature>
<comment type="catalytic activity">
    <reaction evidence="1">
        <text>a ribonucleoside 5'-phosphate + H2O = a ribonucleoside + phosphate</text>
        <dbReference type="Rhea" id="RHEA:12484"/>
        <dbReference type="ChEBI" id="CHEBI:15377"/>
        <dbReference type="ChEBI" id="CHEBI:18254"/>
        <dbReference type="ChEBI" id="CHEBI:43474"/>
        <dbReference type="ChEBI" id="CHEBI:58043"/>
        <dbReference type="EC" id="3.1.3.5"/>
    </reaction>
</comment>
<organism evidence="5 6">
    <name type="scientific">Eumeta variegata</name>
    <name type="common">Bagworm moth</name>
    <name type="synonym">Eumeta japonica</name>
    <dbReference type="NCBI Taxonomy" id="151549"/>
    <lineage>
        <taxon>Eukaryota</taxon>
        <taxon>Metazoa</taxon>
        <taxon>Ecdysozoa</taxon>
        <taxon>Arthropoda</taxon>
        <taxon>Hexapoda</taxon>
        <taxon>Insecta</taxon>
        <taxon>Pterygota</taxon>
        <taxon>Neoptera</taxon>
        <taxon>Endopterygota</taxon>
        <taxon>Lepidoptera</taxon>
        <taxon>Glossata</taxon>
        <taxon>Ditrysia</taxon>
        <taxon>Tineoidea</taxon>
        <taxon>Psychidae</taxon>
        <taxon>Oiketicinae</taxon>
        <taxon>Eumeta</taxon>
    </lineage>
</organism>
<dbReference type="PANTHER" id="PTHR11575">
    <property type="entry name" value="5'-NUCLEOTIDASE-RELATED"/>
    <property type="match status" value="1"/>
</dbReference>
<dbReference type="SUPFAM" id="SSF55816">
    <property type="entry name" value="5'-nucleotidase (syn. UDP-sugar hydrolase), C-terminal domain"/>
    <property type="match status" value="1"/>
</dbReference>
<evidence type="ECO:0000256" key="2">
    <source>
        <dbReference type="ARBA" id="ARBA00006654"/>
    </source>
</evidence>
<dbReference type="GO" id="GO:0008253">
    <property type="term" value="F:5'-nucleotidase activity"/>
    <property type="evidence" value="ECO:0007669"/>
    <property type="project" value="UniProtKB-EC"/>
</dbReference>
<dbReference type="GO" id="GO:0009166">
    <property type="term" value="P:nucleotide catabolic process"/>
    <property type="evidence" value="ECO:0007669"/>
    <property type="project" value="InterPro"/>
</dbReference>
<sequence length="191" mass="20719">MAFQASYTPNTKCGRGFAHAESCLSHKVFIAAQPLPPSPVLSTSKPSPPPLLQSLPSCSSCKPHLVLVPQTSCSSVTSQGKSLNEDNFVLIYGSIEIRAEGENWHHAHFCIINQGGIRADIEPGRLNDGQSPNVYVAAITFEALLLSTPFENRVEVFDLDGQHILEMLEFSVANEPYAGARMLQVSGKKLL</sequence>
<dbReference type="Gene3D" id="3.90.780.10">
    <property type="entry name" value="5'-Nucleotidase, C-terminal domain"/>
    <property type="match status" value="1"/>
</dbReference>
<dbReference type="Pfam" id="PF02872">
    <property type="entry name" value="5_nucleotid_C"/>
    <property type="match status" value="1"/>
</dbReference>
<proteinExistence type="inferred from homology"/>